<dbReference type="AlphaFoldDB" id="A0A6G1LN83"/>
<protein>
    <submittedName>
        <fullName evidence="2">Uncharacterized protein</fullName>
    </submittedName>
</protein>
<evidence type="ECO:0000256" key="1">
    <source>
        <dbReference type="SAM" id="MobiDB-lite"/>
    </source>
</evidence>
<organism evidence="2 3">
    <name type="scientific">Teratosphaeria nubilosa</name>
    <dbReference type="NCBI Taxonomy" id="161662"/>
    <lineage>
        <taxon>Eukaryota</taxon>
        <taxon>Fungi</taxon>
        <taxon>Dikarya</taxon>
        <taxon>Ascomycota</taxon>
        <taxon>Pezizomycotina</taxon>
        <taxon>Dothideomycetes</taxon>
        <taxon>Dothideomycetidae</taxon>
        <taxon>Mycosphaerellales</taxon>
        <taxon>Teratosphaeriaceae</taxon>
        <taxon>Teratosphaeria</taxon>
    </lineage>
</organism>
<dbReference type="Proteomes" id="UP000799436">
    <property type="component" value="Unassembled WGS sequence"/>
</dbReference>
<keyword evidence="3" id="KW-1185">Reference proteome</keyword>
<dbReference type="EMBL" id="ML995809">
    <property type="protein sequence ID" value="KAF2774049.1"/>
    <property type="molecule type" value="Genomic_DNA"/>
</dbReference>
<feature type="region of interest" description="Disordered" evidence="1">
    <location>
        <begin position="27"/>
        <end position="48"/>
    </location>
</feature>
<reference evidence="2" key="1">
    <citation type="journal article" date="2020" name="Stud. Mycol.">
        <title>101 Dothideomycetes genomes: a test case for predicting lifestyles and emergence of pathogens.</title>
        <authorList>
            <person name="Haridas S."/>
            <person name="Albert R."/>
            <person name="Binder M."/>
            <person name="Bloem J."/>
            <person name="Labutti K."/>
            <person name="Salamov A."/>
            <person name="Andreopoulos B."/>
            <person name="Baker S."/>
            <person name="Barry K."/>
            <person name="Bills G."/>
            <person name="Bluhm B."/>
            <person name="Cannon C."/>
            <person name="Castanera R."/>
            <person name="Culley D."/>
            <person name="Daum C."/>
            <person name="Ezra D."/>
            <person name="Gonzalez J."/>
            <person name="Henrissat B."/>
            <person name="Kuo A."/>
            <person name="Liang C."/>
            <person name="Lipzen A."/>
            <person name="Lutzoni F."/>
            <person name="Magnuson J."/>
            <person name="Mondo S."/>
            <person name="Nolan M."/>
            <person name="Ohm R."/>
            <person name="Pangilinan J."/>
            <person name="Park H.-J."/>
            <person name="Ramirez L."/>
            <person name="Alfaro M."/>
            <person name="Sun H."/>
            <person name="Tritt A."/>
            <person name="Yoshinaga Y."/>
            <person name="Zwiers L.-H."/>
            <person name="Turgeon B."/>
            <person name="Goodwin S."/>
            <person name="Spatafora J."/>
            <person name="Crous P."/>
            <person name="Grigoriev I."/>
        </authorList>
    </citation>
    <scope>NUCLEOTIDE SEQUENCE</scope>
    <source>
        <strain evidence="2">CBS 116005</strain>
    </source>
</reference>
<gene>
    <name evidence="2" type="ORF">EJ03DRAFT_74862</name>
</gene>
<evidence type="ECO:0000313" key="3">
    <source>
        <dbReference type="Proteomes" id="UP000799436"/>
    </source>
</evidence>
<sequence>MKIPDRWPGLPHVVRAWPYAAIVGRPSAGHANTRSPHRERPNVAQQDTREWRMRAVISESAM</sequence>
<name>A0A6G1LN83_9PEZI</name>
<proteinExistence type="predicted"/>
<feature type="compositionally biased region" description="Basic and acidic residues" evidence="1">
    <location>
        <begin position="36"/>
        <end position="48"/>
    </location>
</feature>
<evidence type="ECO:0000313" key="2">
    <source>
        <dbReference type="EMBL" id="KAF2774049.1"/>
    </source>
</evidence>
<accession>A0A6G1LN83</accession>